<keyword evidence="3" id="KW-1185">Reference proteome</keyword>
<protein>
    <submittedName>
        <fullName evidence="2">Sec1 family domain-containing protein 1 isoform X1</fullName>
    </submittedName>
</protein>
<name>A0AAD3NHE0_LATJO</name>
<comment type="caution">
    <text evidence="2">The sequence shown here is derived from an EMBL/GenBank/DDBJ whole genome shotgun (WGS) entry which is preliminary data.</text>
</comment>
<dbReference type="InterPro" id="IPR043154">
    <property type="entry name" value="Sec-1-like_dom1"/>
</dbReference>
<gene>
    <name evidence="2" type="ORF">AKAME5_002317900</name>
</gene>
<evidence type="ECO:0000313" key="2">
    <source>
        <dbReference type="EMBL" id="GLD71855.1"/>
    </source>
</evidence>
<dbReference type="EMBL" id="BRZM01000775">
    <property type="protein sequence ID" value="GLD71855.1"/>
    <property type="molecule type" value="Genomic_DNA"/>
</dbReference>
<evidence type="ECO:0000313" key="3">
    <source>
        <dbReference type="Proteomes" id="UP001279410"/>
    </source>
</evidence>
<sequence length="74" mass="8530">MNKSSNRTGTWTMNRRRAFATSSDAPSTNNIKRSGVWREKRAVALKRMLNFNSPPLKNTTAEPVWKVLIYDRFG</sequence>
<dbReference type="Gene3D" id="3.40.50.2060">
    <property type="match status" value="1"/>
</dbReference>
<dbReference type="Proteomes" id="UP001279410">
    <property type="component" value="Unassembled WGS sequence"/>
</dbReference>
<reference evidence="2" key="1">
    <citation type="submission" date="2022-08" db="EMBL/GenBank/DDBJ databases">
        <title>Genome sequencing of akame (Lates japonicus).</title>
        <authorList>
            <person name="Hashiguchi Y."/>
            <person name="Takahashi H."/>
        </authorList>
    </citation>
    <scope>NUCLEOTIDE SEQUENCE</scope>
    <source>
        <strain evidence="2">Kochi</strain>
    </source>
</reference>
<dbReference type="AlphaFoldDB" id="A0AAD3NHE0"/>
<feature type="region of interest" description="Disordered" evidence="1">
    <location>
        <begin position="1"/>
        <end position="31"/>
    </location>
</feature>
<feature type="compositionally biased region" description="Polar residues" evidence="1">
    <location>
        <begin position="20"/>
        <end position="31"/>
    </location>
</feature>
<organism evidence="2 3">
    <name type="scientific">Lates japonicus</name>
    <name type="common">Japanese lates</name>
    <dbReference type="NCBI Taxonomy" id="270547"/>
    <lineage>
        <taxon>Eukaryota</taxon>
        <taxon>Metazoa</taxon>
        <taxon>Chordata</taxon>
        <taxon>Craniata</taxon>
        <taxon>Vertebrata</taxon>
        <taxon>Euteleostomi</taxon>
        <taxon>Actinopterygii</taxon>
        <taxon>Neopterygii</taxon>
        <taxon>Teleostei</taxon>
        <taxon>Neoteleostei</taxon>
        <taxon>Acanthomorphata</taxon>
        <taxon>Carangaria</taxon>
        <taxon>Carangaria incertae sedis</taxon>
        <taxon>Centropomidae</taxon>
        <taxon>Lates</taxon>
    </lineage>
</organism>
<feature type="compositionally biased region" description="Polar residues" evidence="1">
    <location>
        <begin position="1"/>
        <end position="13"/>
    </location>
</feature>
<accession>A0AAD3NHE0</accession>
<proteinExistence type="predicted"/>
<evidence type="ECO:0000256" key="1">
    <source>
        <dbReference type="SAM" id="MobiDB-lite"/>
    </source>
</evidence>